<keyword evidence="4" id="KW-1185">Reference proteome</keyword>
<dbReference type="CDD" id="cd00920">
    <property type="entry name" value="Cupredoxin"/>
    <property type="match status" value="2"/>
</dbReference>
<dbReference type="AlphaFoldDB" id="A0AAD7DXS0"/>
<dbReference type="EMBL" id="JARKIE010000015">
    <property type="protein sequence ID" value="KAJ7702267.1"/>
    <property type="molecule type" value="Genomic_DNA"/>
</dbReference>
<feature type="chain" id="PRO_5041985856" evidence="2">
    <location>
        <begin position="25"/>
        <end position="348"/>
    </location>
</feature>
<feature type="region of interest" description="Disordered" evidence="1">
    <location>
        <begin position="144"/>
        <end position="174"/>
    </location>
</feature>
<dbReference type="Gene3D" id="2.60.40.420">
    <property type="entry name" value="Cupredoxins - blue copper proteins"/>
    <property type="match status" value="2"/>
</dbReference>
<keyword evidence="2" id="KW-0732">Signal</keyword>
<sequence length="348" mass="35154">MFSTQFATFAALACLSLAVIPVRSAVIQVTVGGTGVIAYTPNQVTANIGDVIEFTFAQKNHTVTQSTLASPCTPLEGGFDSGFVPVAADATDFPLAQLTVKDLNSTWVFCRQAGHCAQGMVFAVNPGANFAAFQAAATGNASTTTSSALPSATAPTASSAAPGSPSSTSVATSTDHSIIVGGPNGNFYTPSNITAQPGDTVTFHFHEKNHTVTQSSFQNPCTPLSLTSTTGQPGLNSGFMPVAANATLNPTFTIQINDTLPQWFFCSQSGHCGSGMVFSVNAVETGPNNFAAFKAKAIQLNGTAASAPAPASASGSGTTDTTSAASALPVRSAAAMMALVGLVVGIVL</sequence>
<dbReference type="PANTHER" id="PTHR34883">
    <property type="entry name" value="SERINE-RICH PROTEIN, PUTATIVE-RELATED-RELATED"/>
    <property type="match status" value="1"/>
</dbReference>
<accession>A0AAD7DXS0</accession>
<reference evidence="3" key="1">
    <citation type="submission" date="2023-03" db="EMBL/GenBank/DDBJ databases">
        <title>Massive genome expansion in bonnet fungi (Mycena s.s.) driven by repeated elements and novel gene families across ecological guilds.</title>
        <authorList>
            <consortium name="Lawrence Berkeley National Laboratory"/>
            <person name="Harder C.B."/>
            <person name="Miyauchi S."/>
            <person name="Viragh M."/>
            <person name="Kuo A."/>
            <person name="Thoen E."/>
            <person name="Andreopoulos B."/>
            <person name="Lu D."/>
            <person name="Skrede I."/>
            <person name="Drula E."/>
            <person name="Henrissat B."/>
            <person name="Morin E."/>
            <person name="Kohler A."/>
            <person name="Barry K."/>
            <person name="LaButti K."/>
            <person name="Morin E."/>
            <person name="Salamov A."/>
            <person name="Lipzen A."/>
            <person name="Mereny Z."/>
            <person name="Hegedus B."/>
            <person name="Baldrian P."/>
            <person name="Stursova M."/>
            <person name="Weitz H."/>
            <person name="Taylor A."/>
            <person name="Grigoriev I.V."/>
            <person name="Nagy L.G."/>
            <person name="Martin F."/>
            <person name="Kauserud H."/>
        </authorList>
    </citation>
    <scope>NUCLEOTIDE SEQUENCE</scope>
    <source>
        <strain evidence="3">CBHHK067</strain>
    </source>
</reference>
<dbReference type="SUPFAM" id="SSF49503">
    <property type="entry name" value="Cupredoxins"/>
    <property type="match status" value="2"/>
</dbReference>
<evidence type="ECO:0000256" key="2">
    <source>
        <dbReference type="SAM" id="SignalP"/>
    </source>
</evidence>
<proteinExistence type="predicted"/>
<dbReference type="InterPro" id="IPR052953">
    <property type="entry name" value="Ser-rich/MCO-related"/>
</dbReference>
<dbReference type="PANTHER" id="PTHR34883:SF15">
    <property type="entry name" value="EXTRACELLULAR SERINE-RICH PROTEIN"/>
    <property type="match status" value="1"/>
</dbReference>
<gene>
    <name evidence="3" type="ORF">B0H17DRAFT_1004178</name>
</gene>
<protein>
    <submittedName>
        <fullName evidence="3">Cupredoxin</fullName>
    </submittedName>
</protein>
<comment type="caution">
    <text evidence="3">The sequence shown here is derived from an EMBL/GenBank/DDBJ whole genome shotgun (WGS) entry which is preliminary data.</text>
</comment>
<evidence type="ECO:0000313" key="4">
    <source>
        <dbReference type="Proteomes" id="UP001221757"/>
    </source>
</evidence>
<evidence type="ECO:0000313" key="3">
    <source>
        <dbReference type="EMBL" id="KAJ7702267.1"/>
    </source>
</evidence>
<feature type="signal peptide" evidence="2">
    <location>
        <begin position="1"/>
        <end position="24"/>
    </location>
</feature>
<evidence type="ECO:0000256" key="1">
    <source>
        <dbReference type="SAM" id="MobiDB-lite"/>
    </source>
</evidence>
<dbReference type="InterPro" id="IPR008972">
    <property type="entry name" value="Cupredoxin"/>
</dbReference>
<name>A0AAD7DXS0_MYCRO</name>
<organism evidence="3 4">
    <name type="scientific">Mycena rosella</name>
    <name type="common">Pink bonnet</name>
    <name type="synonym">Agaricus rosellus</name>
    <dbReference type="NCBI Taxonomy" id="1033263"/>
    <lineage>
        <taxon>Eukaryota</taxon>
        <taxon>Fungi</taxon>
        <taxon>Dikarya</taxon>
        <taxon>Basidiomycota</taxon>
        <taxon>Agaricomycotina</taxon>
        <taxon>Agaricomycetes</taxon>
        <taxon>Agaricomycetidae</taxon>
        <taxon>Agaricales</taxon>
        <taxon>Marasmiineae</taxon>
        <taxon>Mycenaceae</taxon>
        <taxon>Mycena</taxon>
    </lineage>
</organism>
<dbReference type="Proteomes" id="UP001221757">
    <property type="component" value="Unassembled WGS sequence"/>
</dbReference>